<accession>A0AAD0E753</accession>
<dbReference type="RefSeq" id="WP_095697280.1">
    <property type="nucleotide sequence ID" value="NZ_CP016778.1"/>
</dbReference>
<sequence>MSTEGKMPSIKKFLLNVRALLPYFVVNYLRKAIQVESKIVFVLSFPRSGTHAIGSLLSNDQVGFHYYGEFFIFNAWNKNIEKINRHYPFFSFRYSQNLKQQRKKWSYNKFETTSLDSRKTLSAIKKIPGIHVIKIFPQHLPDKELESLISEFKPHIIFLRRNHLDRFVSHKKANASGKWHTASTSDLVINLDANELKRFTNDFTDFYTRYVKFAKAQGCQILDVDFDDLHNPEKVREIQSFAAFPGFSDWEKLTLAPTTVKQDRSSKVQDDFLASLGKSHADFIFPRVGS</sequence>
<dbReference type="Gene3D" id="3.40.50.300">
    <property type="entry name" value="P-loop containing nucleotide triphosphate hydrolases"/>
    <property type="match status" value="1"/>
</dbReference>
<organism evidence="2 3">
    <name type="scientific">Candidatus Planktophila versatilis</name>
    <dbReference type="NCBI Taxonomy" id="1884905"/>
    <lineage>
        <taxon>Bacteria</taxon>
        <taxon>Bacillati</taxon>
        <taxon>Actinomycetota</taxon>
        <taxon>Actinomycetes</taxon>
        <taxon>Candidatus Nanopelagicales</taxon>
        <taxon>Candidatus Nanopelagicaceae</taxon>
        <taxon>Candidatus Planktophila</taxon>
    </lineage>
</organism>
<gene>
    <name evidence="2" type="ORF">A1sIIB76_06370</name>
</gene>
<proteinExistence type="predicted"/>
<dbReference type="Pfam" id="PF00685">
    <property type="entry name" value="Sulfotransfer_1"/>
    <property type="match status" value="1"/>
</dbReference>
<dbReference type="Proteomes" id="UP000217194">
    <property type="component" value="Chromosome"/>
</dbReference>
<protein>
    <recommendedName>
        <fullName evidence="1">Sulfotransferase domain-containing protein</fullName>
    </recommendedName>
</protein>
<dbReference type="EMBL" id="CP016778">
    <property type="protein sequence ID" value="ASY23142.1"/>
    <property type="molecule type" value="Genomic_DNA"/>
</dbReference>
<dbReference type="SUPFAM" id="SSF52540">
    <property type="entry name" value="P-loop containing nucleoside triphosphate hydrolases"/>
    <property type="match status" value="1"/>
</dbReference>
<name>A0AAD0E753_9ACTN</name>
<dbReference type="InterPro" id="IPR027417">
    <property type="entry name" value="P-loop_NTPase"/>
</dbReference>
<evidence type="ECO:0000259" key="1">
    <source>
        <dbReference type="Pfam" id="PF00685"/>
    </source>
</evidence>
<feature type="domain" description="Sulfotransferase" evidence="1">
    <location>
        <begin position="40"/>
        <end position="242"/>
    </location>
</feature>
<dbReference type="GO" id="GO:0008146">
    <property type="term" value="F:sulfotransferase activity"/>
    <property type="evidence" value="ECO:0007669"/>
    <property type="project" value="InterPro"/>
</dbReference>
<evidence type="ECO:0000313" key="3">
    <source>
        <dbReference type="Proteomes" id="UP000217194"/>
    </source>
</evidence>
<reference evidence="2 3" key="1">
    <citation type="submission" date="2016-07" db="EMBL/GenBank/DDBJ databases">
        <title>High microdiversification within the ubiquitous acI lineage of Actinobacteria.</title>
        <authorList>
            <person name="Neuenschwander S.M."/>
            <person name="Salcher M."/>
            <person name="Ghai R."/>
            <person name="Pernthaler J."/>
        </authorList>
    </citation>
    <scope>NUCLEOTIDE SEQUENCE [LARGE SCALE GENOMIC DNA]</scope>
    <source>
        <strain evidence="2">MMS-IIB-76</strain>
    </source>
</reference>
<dbReference type="AlphaFoldDB" id="A0AAD0E753"/>
<evidence type="ECO:0000313" key="2">
    <source>
        <dbReference type="EMBL" id="ASY23142.1"/>
    </source>
</evidence>
<dbReference type="InterPro" id="IPR000863">
    <property type="entry name" value="Sulfotransferase_dom"/>
</dbReference>